<keyword evidence="1" id="KW-0812">Transmembrane</keyword>
<name>A0A2P2QS90_RHIMU</name>
<keyword evidence="1" id="KW-0472">Membrane</keyword>
<protein>
    <submittedName>
        <fullName evidence="2">Uncharacterized protein</fullName>
    </submittedName>
</protein>
<evidence type="ECO:0000256" key="1">
    <source>
        <dbReference type="SAM" id="Phobius"/>
    </source>
</evidence>
<evidence type="ECO:0000313" key="2">
    <source>
        <dbReference type="EMBL" id="MBX69892.1"/>
    </source>
</evidence>
<proteinExistence type="predicted"/>
<dbReference type="EMBL" id="GGEC01089408">
    <property type="protein sequence ID" value="MBX69892.1"/>
    <property type="molecule type" value="Transcribed_RNA"/>
</dbReference>
<accession>A0A2P2QS90</accession>
<feature type="transmembrane region" description="Helical" evidence="1">
    <location>
        <begin position="49"/>
        <end position="71"/>
    </location>
</feature>
<reference evidence="2" key="1">
    <citation type="submission" date="2018-02" db="EMBL/GenBank/DDBJ databases">
        <title>Rhizophora mucronata_Transcriptome.</title>
        <authorList>
            <person name="Meera S.P."/>
            <person name="Sreeshan A."/>
            <person name="Augustine A."/>
        </authorList>
    </citation>
    <scope>NUCLEOTIDE SEQUENCE</scope>
    <source>
        <tissue evidence="2">Leaf</tissue>
    </source>
</reference>
<sequence length="85" mass="9603">MPAALCFCPSLMDTHTGTHAQRRIHSLLAVKLLQSHHLLRPLSLSKAHLIYSCFSFIYFIAFHSILFCSILRTPSVLSSMLLFSL</sequence>
<organism evidence="2">
    <name type="scientific">Rhizophora mucronata</name>
    <name type="common">Asiatic mangrove</name>
    <dbReference type="NCBI Taxonomy" id="61149"/>
    <lineage>
        <taxon>Eukaryota</taxon>
        <taxon>Viridiplantae</taxon>
        <taxon>Streptophyta</taxon>
        <taxon>Embryophyta</taxon>
        <taxon>Tracheophyta</taxon>
        <taxon>Spermatophyta</taxon>
        <taxon>Magnoliopsida</taxon>
        <taxon>eudicotyledons</taxon>
        <taxon>Gunneridae</taxon>
        <taxon>Pentapetalae</taxon>
        <taxon>rosids</taxon>
        <taxon>fabids</taxon>
        <taxon>Malpighiales</taxon>
        <taxon>Rhizophoraceae</taxon>
        <taxon>Rhizophora</taxon>
    </lineage>
</organism>
<dbReference type="AlphaFoldDB" id="A0A2P2QS90"/>
<keyword evidence="1" id="KW-1133">Transmembrane helix</keyword>